<dbReference type="InterPro" id="IPR047090">
    <property type="entry name" value="AspRS_core"/>
</dbReference>
<dbReference type="GO" id="GO:0003676">
    <property type="term" value="F:nucleic acid binding"/>
    <property type="evidence" value="ECO:0007669"/>
    <property type="project" value="InterPro"/>
</dbReference>
<comment type="similarity">
    <text evidence="1 7">Belongs to the class-II aminoacyl-tRNA synthetase family. Type 1 subfamily.</text>
</comment>
<comment type="subcellular location">
    <subcellularLocation>
        <location evidence="7">Cytoplasm</location>
    </subcellularLocation>
</comment>
<dbReference type="CDD" id="cd04317">
    <property type="entry name" value="EcAspRS_like_N"/>
    <property type="match status" value="1"/>
</dbReference>
<dbReference type="EMBL" id="BGZO01000018">
    <property type="protein sequence ID" value="GBR76204.1"/>
    <property type="molecule type" value="Genomic_DNA"/>
</dbReference>
<keyword evidence="5 7" id="KW-0648">Protein biosynthesis</keyword>
<keyword evidence="6 7" id="KW-0030">Aminoacyl-tRNA synthetase</keyword>
<dbReference type="Gene3D" id="2.40.50.140">
    <property type="entry name" value="Nucleic acid-binding proteins"/>
    <property type="match status" value="1"/>
</dbReference>
<dbReference type="GO" id="GO:0005524">
    <property type="term" value="F:ATP binding"/>
    <property type="evidence" value="ECO:0007669"/>
    <property type="project" value="UniProtKB-UniRule"/>
</dbReference>
<keyword evidence="2 7" id="KW-0436">Ligase</keyword>
<organism evidence="9 10">
    <name type="scientific">Candidatus Termititenax persephonae</name>
    <dbReference type="NCBI Taxonomy" id="2218525"/>
    <lineage>
        <taxon>Bacteria</taxon>
        <taxon>Bacillati</taxon>
        <taxon>Candidatus Margulisiibacteriota</taxon>
        <taxon>Candidatus Termititenacia</taxon>
        <taxon>Candidatus Termititenacales</taxon>
        <taxon>Candidatus Termititenacaceae</taxon>
        <taxon>Candidatus Termititenax</taxon>
    </lineage>
</organism>
<feature type="site" description="Important for tRNA non-discrimination" evidence="7">
    <location>
        <position position="33"/>
    </location>
</feature>
<evidence type="ECO:0000256" key="1">
    <source>
        <dbReference type="ARBA" id="ARBA00006303"/>
    </source>
</evidence>
<dbReference type="GO" id="GO:0004815">
    <property type="term" value="F:aspartate-tRNA ligase activity"/>
    <property type="evidence" value="ECO:0007669"/>
    <property type="project" value="UniProtKB-UniRule"/>
</dbReference>
<reference evidence="9 10" key="1">
    <citation type="journal article" date="2019" name="ISME J.">
        <title>Genome analyses of uncultured TG2/ZB3 bacteria in 'Margulisbacteria' specifically attached to ectosymbiotic spirochetes of protists in the termite gut.</title>
        <authorList>
            <person name="Utami Y.D."/>
            <person name="Kuwahara H."/>
            <person name="Igai K."/>
            <person name="Murakami T."/>
            <person name="Sugaya K."/>
            <person name="Morikawa T."/>
            <person name="Nagura Y."/>
            <person name="Yuki M."/>
            <person name="Deevong P."/>
            <person name="Inoue T."/>
            <person name="Kihara K."/>
            <person name="Lo N."/>
            <person name="Yamada A."/>
            <person name="Ohkuma M."/>
            <person name="Hongoh Y."/>
        </authorList>
    </citation>
    <scope>NUCLEOTIDE SEQUENCE [LARGE SCALE GENOMIC DNA]</scope>
    <source>
        <strain evidence="9">NkOx7-02</strain>
    </source>
</reference>
<dbReference type="PANTHER" id="PTHR22594:SF5">
    <property type="entry name" value="ASPARTATE--TRNA LIGASE, MITOCHONDRIAL"/>
    <property type="match status" value="1"/>
</dbReference>
<dbReference type="SUPFAM" id="SSF50249">
    <property type="entry name" value="Nucleic acid-binding proteins"/>
    <property type="match status" value="1"/>
</dbReference>
<feature type="binding site" evidence="7">
    <location>
        <position position="223"/>
    </location>
    <ligand>
        <name>L-aspartate</name>
        <dbReference type="ChEBI" id="CHEBI:29991"/>
    </ligand>
</feature>
<protein>
    <recommendedName>
        <fullName evidence="7">Aspartate--tRNA(Asp/Asn) ligase</fullName>
        <ecNumber evidence="7">6.1.1.23</ecNumber>
    </recommendedName>
    <alternativeName>
        <fullName evidence="7">Aspartyl-tRNA synthetase</fullName>
        <shortName evidence="7">AspRS</shortName>
    </alternativeName>
    <alternativeName>
        <fullName evidence="7">Non-discriminating aspartyl-tRNA synthetase</fullName>
        <shortName evidence="7">ND-AspRS</shortName>
    </alternativeName>
</protein>
<dbReference type="InterPro" id="IPR047089">
    <property type="entry name" value="Asp-tRNA-ligase_1_N"/>
</dbReference>
<dbReference type="PROSITE" id="PS50862">
    <property type="entry name" value="AA_TRNA_LIGASE_II"/>
    <property type="match status" value="1"/>
</dbReference>
<evidence type="ECO:0000313" key="9">
    <source>
        <dbReference type="EMBL" id="GBR76204.1"/>
    </source>
</evidence>
<feature type="binding site" evidence="7">
    <location>
        <position position="177"/>
    </location>
    <ligand>
        <name>L-aspartate</name>
        <dbReference type="ChEBI" id="CHEBI:29991"/>
    </ligand>
</feature>
<feature type="binding site" evidence="7">
    <location>
        <begin position="529"/>
        <end position="532"/>
    </location>
    <ligand>
        <name>ATP</name>
        <dbReference type="ChEBI" id="CHEBI:30616"/>
    </ligand>
</feature>
<dbReference type="InterPro" id="IPR004524">
    <property type="entry name" value="Asp-tRNA-ligase_1"/>
</dbReference>
<feature type="binding site" evidence="7">
    <location>
        <position position="477"/>
    </location>
    <ligand>
        <name>ATP</name>
        <dbReference type="ChEBI" id="CHEBI:30616"/>
    </ligand>
</feature>
<keyword evidence="10" id="KW-1185">Reference proteome</keyword>
<dbReference type="InterPro" id="IPR045864">
    <property type="entry name" value="aa-tRNA-synth_II/BPL/LPL"/>
</dbReference>
<dbReference type="GO" id="GO:0050560">
    <property type="term" value="F:aspartate-tRNA(Asn) ligase activity"/>
    <property type="evidence" value="ECO:0007669"/>
    <property type="project" value="UniProtKB-EC"/>
</dbReference>
<dbReference type="GO" id="GO:0006422">
    <property type="term" value="P:aspartyl-tRNA aminoacylation"/>
    <property type="evidence" value="ECO:0007669"/>
    <property type="project" value="UniProtKB-UniRule"/>
</dbReference>
<evidence type="ECO:0000256" key="2">
    <source>
        <dbReference type="ARBA" id="ARBA00022598"/>
    </source>
</evidence>
<dbReference type="PRINTS" id="PR01042">
    <property type="entry name" value="TRNASYNTHASP"/>
</dbReference>
<feature type="binding site" evidence="7">
    <location>
        <position position="484"/>
    </location>
    <ligand>
        <name>L-aspartate</name>
        <dbReference type="ChEBI" id="CHEBI:29991"/>
    </ligand>
</feature>
<dbReference type="AlphaFoldDB" id="A0A388TIL0"/>
<feature type="binding site" evidence="7">
    <location>
        <begin position="223"/>
        <end position="225"/>
    </location>
    <ligand>
        <name>ATP</name>
        <dbReference type="ChEBI" id="CHEBI:30616"/>
    </ligand>
</feature>
<dbReference type="InterPro" id="IPR002312">
    <property type="entry name" value="Asp/Asn-tRNA-synth_IIb"/>
</dbReference>
<dbReference type="SUPFAM" id="SSF55681">
    <property type="entry name" value="Class II aaRS and biotin synthetases"/>
    <property type="match status" value="1"/>
</dbReference>
<sequence>MTENILRACGSLSKKDIGQRVSLRGWVNRRRDHGGVIFVDLRDRSGLAQITFSAEVDAALHKLADELRSEYVVALTGQVLARSDENINPQMPTGEIEVEGKTLTILNAAKTPPISVCDEQAVDESIKLRYRYLDLRRDSLKHNLILRSQVTRVVREYLYAQDFLEIETPILTKSTPEGARDYLVPSRVKPGKFYALPQSPQLFKQLLMVAGYERYFQIAKCFRDEDLRADRQPEFTQIDLELSFADEREIRSLVDGLLARIMPLVGQKYPDQVPEITYADAVNFYGSDAPDLRFDLRLIDISDIAARSELKVFKEVVERGGIVKAINVKNADGQLSRSALDAYKDFVGKFGAKGLAWITLRQNEISSPIAKFFTKEQLDGISQRLHGEVGDILLFVADTKKVVHDALGKLRCAIAKDLKLYDPGEFKFCWVVKFPLFEKDSEGRLTSTHHPFTKPLDGNYDENTLAAAYDIVLNGVELGGGSLRIYQPEEQQKVFAALGIDAAAAKEKFGFLLDAFQYGAPPHGGLALGLDRLVMLLARAESIREVIAFPKTKSAECLLTEAPAAVAPEQLRELGLRGAAQ</sequence>
<feature type="region of interest" description="Aspartate" evidence="7">
    <location>
        <begin position="201"/>
        <end position="204"/>
    </location>
</feature>
<dbReference type="InterPro" id="IPR004365">
    <property type="entry name" value="NA-bd_OB_tRNA"/>
</dbReference>
<keyword evidence="3 7" id="KW-0547">Nucleotide-binding</keyword>
<evidence type="ECO:0000256" key="5">
    <source>
        <dbReference type="ARBA" id="ARBA00022917"/>
    </source>
</evidence>
<dbReference type="HAMAP" id="MF_00044">
    <property type="entry name" value="Asp_tRNA_synth_type1"/>
    <property type="match status" value="1"/>
</dbReference>
<dbReference type="InterPro" id="IPR029351">
    <property type="entry name" value="GAD_dom"/>
</dbReference>
<proteinExistence type="inferred from homology"/>
<dbReference type="Pfam" id="PF00152">
    <property type="entry name" value="tRNA-synt_2"/>
    <property type="match status" value="1"/>
</dbReference>
<keyword evidence="4 7" id="KW-0067">ATP-binding</keyword>
<dbReference type="InterPro" id="IPR004115">
    <property type="entry name" value="GAD-like_sf"/>
</dbReference>
<dbReference type="InterPro" id="IPR006195">
    <property type="entry name" value="aa-tRNA-synth_II"/>
</dbReference>
<gene>
    <name evidence="7 9" type="primary">aspS</name>
    <name evidence="9" type="ORF">NO2_0796</name>
</gene>
<accession>A0A388TIL0</accession>
<dbReference type="NCBIfam" id="TIGR00459">
    <property type="entry name" value="aspS_bact"/>
    <property type="match status" value="1"/>
</dbReference>
<comment type="caution">
    <text evidence="7">Lacks conserved residue(s) required for the propagation of feature annotation.</text>
</comment>
<dbReference type="NCBIfam" id="NF001750">
    <property type="entry name" value="PRK00476.1"/>
    <property type="match status" value="1"/>
</dbReference>
<dbReference type="EC" id="6.1.1.23" evidence="7"/>
<dbReference type="InterPro" id="IPR012340">
    <property type="entry name" value="NA-bd_OB-fold"/>
</dbReference>
<dbReference type="CDD" id="cd00777">
    <property type="entry name" value="AspRS_core"/>
    <property type="match status" value="1"/>
</dbReference>
<name>A0A388TIL0_9BACT</name>
<comment type="subunit">
    <text evidence="7">Homodimer.</text>
</comment>
<evidence type="ECO:0000259" key="8">
    <source>
        <dbReference type="PROSITE" id="PS50862"/>
    </source>
</evidence>
<dbReference type="Pfam" id="PF02938">
    <property type="entry name" value="GAD"/>
    <property type="match status" value="1"/>
</dbReference>
<comment type="caution">
    <text evidence="9">The sequence shown here is derived from an EMBL/GenBank/DDBJ whole genome shotgun (WGS) entry which is preliminary data.</text>
</comment>
<evidence type="ECO:0000256" key="3">
    <source>
        <dbReference type="ARBA" id="ARBA00022741"/>
    </source>
</evidence>
<keyword evidence="7" id="KW-0963">Cytoplasm</keyword>
<dbReference type="PANTHER" id="PTHR22594">
    <property type="entry name" value="ASPARTYL/LYSYL-TRNA SYNTHETASE"/>
    <property type="match status" value="1"/>
</dbReference>
<evidence type="ECO:0000256" key="6">
    <source>
        <dbReference type="ARBA" id="ARBA00023146"/>
    </source>
</evidence>
<dbReference type="Gene3D" id="3.30.1360.30">
    <property type="entry name" value="GAD-like domain"/>
    <property type="match status" value="1"/>
</dbReference>
<feature type="domain" description="Aminoacyl-transfer RNA synthetases class-II family profile" evidence="8">
    <location>
        <begin position="146"/>
        <end position="550"/>
    </location>
</feature>
<comment type="catalytic activity">
    <reaction evidence="7">
        <text>tRNA(Asx) + L-aspartate + ATP = L-aspartyl-tRNA(Asx) + AMP + diphosphate</text>
        <dbReference type="Rhea" id="RHEA:18349"/>
        <dbReference type="Rhea" id="RHEA-COMP:9710"/>
        <dbReference type="Rhea" id="RHEA-COMP:9711"/>
        <dbReference type="ChEBI" id="CHEBI:29991"/>
        <dbReference type="ChEBI" id="CHEBI:30616"/>
        <dbReference type="ChEBI" id="CHEBI:33019"/>
        <dbReference type="ChEBI" id="CHEBI:78442"/>
        <dbReference type="ChEBI" id="CHEBI:78516"/>
        <dbReference type="ChEBI" id="CHEBI:456215"/>
        <dbReference type="EC" id="6.1.1.23"/>
    </reaction>
</comment>
<feature type="binding site" evidence="7">
    <location>
        <position position="232"/>
    </location>
    <ligand>
        <name>ATP</name>
        <dbReference type="ChEBI" id="CHEBI:30616"/>
    </ligand>
</feature>
<evidence type="ECO:0000313" key="10">
    <source>
        <dbReference type="Proteomes" id="UP000275925"/>
    </source>
</evidence>
<dbReference type="SUPFAM" id="SSF55261">
    <property type="entry name" value="GAD domain-like"/>
    <property type="match status" value="1"/>
</dbReference>
<dbReference type="Proteomes" id="UP000275925">
    <property type="component" value="Unassembled WGS sequence"/>
</dbReference>
<comment type="function">
    <text evidence="7">Aspartyl-tRNA synthetase with relaxed tRNA specificity since it is able to aspartylate not only its cognate tRNA(Asp) but also tRNA(Asn). Reaction proceeds in two steps: L-aspartate is first activated by ATP to form Asp-AMP and then transferred to the acceptor end of tRNA(Asp/Asn).</text>
</comment>
<feature type="binding site" evidence="7">
    <location>
        <position position="449"/>
    </location>
    <ligand>
        <name>L-aspartate</name>
        <dbReference type="ChEBI" id="CHEBI:29991"/>
    </ligand>
</feature>
<evidence type="ECO:0000256" key="4">
    <source>
        <dbReference type="ARBA" id="ARBA00022840"/>
    </source>
</evidence>
<dbReference type="Pfam" id="PF01336">
    <property type="entry name" value="tRNA_anti-codon"/>
    <property type="match status" value="1"/>
</dbReference>
<dbReference type="Gene3D" id="3.30.930.10">
    <property type="entry name" value="Bira Bifunctional Protein, Domain 2"/>
    <property type="match status" value="1"/>
</dbReference>
<evidence type="ECO:0000256" key="7">
    <source>
        <dbReference type="HAMAP-Rule" id="MF_00044"/>
    </source>
</evidence>
<dbReference type="InterPro" id="IPR004364">
    <property type="entry name" value="Aa-tRNA-synt_II"/>
</dbReference>
<dbReference type="GO" id="GO:0005737">
    <property type="term" value="C:cytoplasm"/>
    <property type="evidence" value="ECO:0007669"/>
    <property type="project" value="UniProtKB-SubCell"/>
</dbReference>